<dbReference type="EMBL" id="CAICTM010004037">
    <property type="protein sequence ID" value="CAB9531814.1"/>
    <property type="molecule type" value="Genomic_DNA"/>
</dbReference>
<protein>
    <submittedName>
        <fullName evidence="2">Uncharacterized protein</fullName>
    </submittedName>
</protein>
<keyword evidence="3" id="KW-1185">Reference proteome</keyword>
<proteinExistence type="predicted"/>
<organism evidence="2 3">
    <name type="scientific">Seminavis robusta</name>
    <dbReference type="NCBI Taxonomy" id="568900"/>
    <lineage>
        <taxon>Eukaryota</taxon>
        <taxon>Sar</taxon>
        <taxon>Stramenopiles</taxon>
        <taxon>Ochrophyta</taxon>
        <taxon>Bacillariophyta</taxon>
        <taxon>Bacillariophyceae</taxon>
        <taxon>Bacillariophycidae</taxon>
        <taxon>Naviculales</taxon>
        <taxon>Naviculaceae</taxon>
        <taxon>Seminavis</taxon>
    </lineage>
</organism>
<gene>
    <name evidence="2" type="ORF">SEMRO_4039_G352630.1</name>
</gene>
<feature type="region of interest" description="Disordered" evidence="1">
    <location>
        <begin position="141"/>
        <end position="164"/>
    </location>
</feature>
<reference evidence="2" key="1">
    <citation type="submission" date="2020-06" db="EMBL/GenBank/DDBJ databases">
        <authorList>
            <consortium name="Plant Systems Biology data submission"/>
        </authorList>
    </citation>
    <scope>NUCLEOTIDE SEQUENCE</scope>
    <source>
        <strain evidence="2">D6</strain>
    </source>
</reference>
<name>A0A9N8F4N7_9STRA</name>
<evidence type="ECO:0000313" key="3">
    <source>
        <dbReference type="Proteomes" id="UP001153069"/>
    </source>
</evidence>
<feature type="region of interest" description="Disordered" evidence="1">
    <location>
        <begin position="90"/>
        <end position="125"/>
    </location>
</feature>
<comment type="caution">
    <text evidence="2">The sequence shown here is derived from an EMBL/GenBank/DDBJ whole genome shotgun (WGS) entry which is preliminary data.</text>
</comment>
<evidence type="ECO:0000256" key="1">
    <source>
        <dbReference type="SAM" id="MobiDB-lite"/>
    </source>
</evidence>
<feature type="compositionally biased region" description="Basic and acidic residues" evidence="1">
    <location>
        <begin position="153"/>
        <end position="164"/>
    </location>
</feature>
<sequence>MASVEDAREQFAAEMVAACRGKVSVMEAMRMAGFTEEERNRSLERRVLRKSKTVTVTMGSSVQPNALERTPPPTTVVVANTATTNGSQLTTMSSAASATTATTDTDADTIRTRSRSSSISEMPSLESACEQAAKKLKLDKPEKTGRRTAIQKANDDAAKERKRKGEAEAYKIATKLVAHNKKLPADHAEKKAANQIVRDVNKRLGTNINKSSVNRMLWMVPTFPS</sequence>
<evidence type="ECO:0000313" key="2">
    <source>
        <dbReference type="EMBL" id="CAB9531814.1"/>
    </source>
</evidence>
<dbReference type="Proteomes" id="UP001153069">
    <property type="component" value="Unassembled WGS sequence"/>
</dbReference>
<feature type="compositionally biased region" description="Low complexity" evidence="1">
    <location>
        <begin position="90"/>
        <end position="104"/>
    </location>
</feature>
<dbReference type="AlphaFoldDB" id="A0A9N8F4N7"/>
<accession>A0A9N8F4N7</accession>